<keyword evidence="4" id="KW-0732">Signal</keyword>
<protein>
    <submittedName>
        <fullName evidence="11">Glucan endo-13-beta-glucosidase-like protein 2-like</fullName>
    </submittedName>
</protein>
<keyword evidence="5 9" id="KW-0472">Membrane</keyword>
<evidence type="ECO:0000256" key="9">
    <source>
        <dbReference type="SAM" id="Phobius"/>
    </source>
</evidence>
<evidence type="ECO:0000256" key="1">
    <source>
        <dbReference type="ARBA" id="ARBA00004609"/>
    </source>
</evidence>
<dbReference type="EMBL" id="ASHM01020563">
    <property type="protein sequence ID" value="PNY01810.1"/>
    <property type="molecule type" value="Genomic_DNA"/>
</dbReference>
<dbReference type="SMART" id="SM00768">
    <property type="entry name" value="X8"/>
    <property type="match status" value="1"/>
</dbReference>
<dbReference type="GO" id="GO:0005886">
    <property type="term" value="C:plasma membrane"/>
    <property type="evidence" value="ECO:0007669"/>
    <property type="project" value="UniProtKB-SubCell"/>
</dbReference>
<evidence type="ECO:0000256" key="3">
    <source>
        <dbReference type="ARBA" id="ARBA00022622"/>
    </source>
</evidence>
<evidence type="ECO:0000256" key="7">
    <source>
        <dbReference type="ARBA" id="ARBA00023180"/>
    </source>
</evidence>
<evidence type="ECO:0000313" key="11">
    <source>
        <dbReference type="EMBL" id="PNY01810.1"/>
    </source>
</evidence>
<organism evidence="11 12">
    <name type="scientific">Trifolium pratense</name>
    <name type="common">Red clover</name>
    <dbReference type="NCBI Taxonomy" id="57577"/>
    <lineage>
        <taxon>Eukaryota</taxon>
        <taxon>Viridiplantae</taxon>
        <taxon>Streptophyta</taxon>
        <taxon>Embryophyta</taxon>
        <taxon>Tracheophyta</taxon>
        <taxon>Spermatophyta</taxon>
        <taxon>Magnoliopsida</taxon>
        <taxon>eudicotyledons</taxon>
        <taxon>Gunneridae</taxon>
        <taxon>Pentapetalae</taxon>
        <taxon>rosids</taxon>
        <taxon>fabids</taxon>
        <taxon>Fabales</taxon>
        <taxon>Fabaceae</taxon>
        <taxon>Papilionoideae</taxon>
        <taxon>50 kb inversion clade</taxon>
        <taxon>NPAAA clade</taxon>
        <taxon>Hologalegina</taxon>
        <taxon>IRL clade</taxon>
        <taxon>Trifolieae</taxon>
        <taxon>Trifolium</taxon>
    </lineage>
</organism>
<evidence type="ECO:0000256" key="4">
    <source>
        <dbReference type="ARBA" id="ARBA00022729"/>
    </source>
</evidence>
<accession>A0A2K3NFK0</accession>
<dbReference type="Gene3D" id="1.20.58.1040">
    <property type="match status" value="1"/>
</dbReference>
<dbReference type="Gramene" id="Tp57577_TGAC_v2_mRNA12292">
    <property type="protein sequence ID" value="Tp57577_TGAC_v2_mRNA12292"/>
    <property type="gene ID" value="Tp57577_TGAC_v2_gene11906"/>
</dbReference>
<dbReference type="STRING" id="57577.A0A2K3NFK0"/>
<keyword evidence="9" id="KW-1133">Transmembrane helix</keyword>
<name>A0A2K3NFK0_TRIPR</name>
<dbReference type="GO" id="GO:0009506">
    <property type="term" value="C:plasmodesma"/>
    <property type="evidence" value="ECO:0007669"/>
    <property type="project" value="UniProtKB-ARBA"/>
</dbReference>
<comment type="subcellular location">
    <subcellularLocation>
        <location evidence="1">Cell membrane</location>
        <topology evidence="1">Lipid-anchor</topology>
        <topology evidence="1">GPI-anchor</topology>
    </subcellularLocation>
</comment>
<evidence type="ECO:0000259" key="10">
    <source>
        <dbReference type="SMART" id="SM00768"/>
    </source>
</evidence>
<evidence type="ECO:0000256" key="2">
    <source>
        <dbReference type="ARBA" id="ARBA00022475"/>
    </source>
</evidence>
<evidence type="ECO:0000256" key="5">
    <source>
        <dbReference type="ARBA" id="ARBA00023136"/>
    </source>
</evidence>
<proteinExistence type="predicted"/>
<keyword evidence="7" id="KW-0325">Glycoprotein</keyword>
<dbReference type="Pfam" id="PF07983">
    <property type="entry name" value="X8"/>
    <property type="match status" value="1"/>
</dbReference>
<dbReference type="PANTHER" id="PTHR31044:SF147">
    <property type="entry name" value="CARBOHYDRATE-BINDING X8 DOMAIN PROTEIN"/>
    <property type="match status" value="1"/>
</dbReference>
<keyword evidence="3" id="KW-0336">GPI-anchor</keyword>
<feature type="transmembrane region" description="Helical" evidence="9">
    <location>
        <begin position="6"/>
        <end position="27"/>
    </location>
</feature>
<reference evidence="11 12" key="1">
    <citation type="journal article" date="2014" name="Am. J. Bot.">
        <title>Genome assembly and annotation for red clover (Trifolium pratense; Fabaceae).</title>
        <authorList>
            <person name="Istvanek J."/>
            <person name="Jaros M."/>
            <person name="Krenek A."/>
            <person name="Repkova J."/>
        </authorList>
    </citation>
    <scope>NUCLEOTIDE SEQUENCE [LARGE SCALE GENOMIC DNA]</scope>
    <source>
        <strain evidence="12">cv. Tatra</strain>
        <tissue evidence="11">Young leaves</tissue>
    </source>
</reference>
<evidence type="ECO:0000313" key="12">
    <source>
        <dbReference type="Proteomes" id="UP000236291"/>
    </source>
</evidence>
<evidence type="ECO:0000256" key="6">
    <source>
        <dbReference type="ARBA" id="ARBA00023157"/>
    </source>
</evidence>
<sequence>MASPKSVSIVLMLTIVTTMILMNMMIIEARTWCVVKSSAAGPQLQNALNYACANGADCKPIQPGGSCYNPNTLQGHASYAFDSYYVNKHQAPGSCSFGGLASIAVSDPSMNKIPSI</sequence>
<dbReference type="GO" id="GO:0098552">
    <property type="term" value="C:side of membrane"/>
    <property type="evidence" value="ECO:0007669"/>
    <property type="project" value="UniProtKB-KW"/>
</dbReference>
<comment type="caution">
    <text evidence="11">The sequence shown here is derived from an EMBL/GenBank/DDBJ whole genome shotgun (WGS) entry which is preliminary data.</text>
</comment>
<gene>
    <name evidence="11" type="ORF">L195_g025112</name>
</gene>
<keyword evidence="9" id="KW-0812">Transmembrane</keyword>
<dbReference type="FunFam" id="1.20.58.1040:FF:000001">
    <property type="entry name" value="Glucan endo-1,3-beta-glucosidase 4"/>
    <property type="match status" value="1"/>
</dbReference>
<reference evidence="11 12" key="2">
    <citation type="journal article" date="2017" name="Front. Plant Sci.">
        <title>Gene Classification and Mining of Molecular Markers Useful in Red Clover (Trifolium pratense) Breeding.</title>
        <authorList>
            <person name="Istvanek J."/>
            <person name="Dluhosova J."/>
            <person name="Dluhos P."/>
            <person name="Patkova L."/>
            <person name="Nedelnik J."/>
            <person name="Repkova J."/>
        </authorList>
    </citation>
    <scope>NUCLEOTIDE SEQUENCE [LARGE SCALE GENOMIC DNA]</scope>
    <source>
        <strain evidence="12">cv. Tatra</strain>
        <tissue evidence="11">Young leaves</tissue>
    </source>
</reference>
<keyword evidence="6" id="KW-1015">Disulfide bond</keyword>
<dbReference type="InterPro" id="IPR044788">
    <property type="entry name" value="X8_dom_prot"/>
</dbReference>
<keyword evidence="8" id="KW-0449">Lipoprotein</keyword>
<evidence type="ECO:0000256" key="8">
    <source>
        <dbReference type="ARBA" id="ARBA00023288"/>
    </source>
</evidence>
<keyword evidence="2" id="KW-1003">Cell membrane</keyword>
<dbReference type="InterPro" id="IPR012946">
    <property type="entry name" value="X8"/>
</dbReference>
<feature type="domain" description="X8" evidence="10">
    <location>
        <begin position="31"/>
        <end position="114"/>
    </location>
</feature>
<dbReference type="Proteomes" id="UP000236291">
    <property type="component" value="Unassembled WGS sequence"/>
</dbReference>
<dbReference type="AlphaFoldDB" id="A0A2K3NFK0"/>
<dbReference type="PANTHER" id="PTHR31044">
    <property type="entry name" value="BETA-1,3 GLUCANASE"/>
    <property type="match status" value="1"/>
</dbReference>